<keyword evidence="3" id="KW-1185">Reference proteome</keyword>
<dbReference type="InterPro" id="IPR004143">
    <property type="entry name" value="BPL_LPL_catalytic"/>
</dbReference>
<dbReference type="Gene3D" id="3.30.930.10">
    <property type="entry name" value="Bira Bifunctional Protein, Domain 2"/>
    <property type="match status" value="1"/>
</dbReference>
<protein>
    <recommendedName>
        <fullName evidence="1">BPL/LPL catalytic domain-containing protein</fullName>
    </recommendedName>
</protein>
<dbReference type="OrthoDB" id="7364083at2"/>
<dbReference type="EMBL" id="FUXL01000012">
    <property type="protein sequence ID" value="SKA29503.1"/>
    <property type="molecule type" value="Genomic_DNA"/>
</dbReference>
<dbReference type="Proteomes" id="UP000190135">
    <property type="component" value="Unassembled WGS sequence"/>
</dbReference>
<gene>
    <name evidence="2" type="ORF">SAMN05428963_11232</name>
</gene>
<evidence type="ECO:0000259" key="1">
    <source>
        <dbReference type="PROSITE" id="PS51733"/>
    </source>
</evidence>
<dbReference type="PANTHER" id="PTHR43679:SF2">
    <property type="entry name" value="OCTANOYL-[GCVH]:PROTEIN N-OCTANOYLTRANSFERASE"/>
    <property type="match status" value="1"/>
</dbReference>
<dbReference type="RefSeq" id="WP_131829938.1">
    <property type="nucleotide sequence ID" value="NZ_FUXL01000012.1"/>
</dbReference>
<feature type="domain" description="BPL/LPL catalytic" evidence="1">
    <location>
        <begin position="34"/>
        <end position="226"/>
    </location>
</feature>
<dbReference type="SUPFAM" id="SSF55681">
    <property type="entry name" value="Class II aaRS and biotin synthetases"/>
    <property type="match status" value="1"/>
</dbReference>
<organism evidence="2 3">
    <name type="scientific">Consotaella salsifontis</name>
    <dbReference type="NCBI Taxonomy" id="1365950"/>
    <lineage>
        <taxon>Bacteria</taxon>
        <taxon>Pseudomonadati</taxon>
        <taxon>Pseudomonadota</taxon>
        <taxon>Alphaproteobacteria</taxon>
        <taxon>Hyphomicrobiales</taxon>
        <taxon>Aurantimonadaceae</taxon>
        <taxon>Consotaella</taxon>
    </lineage>
</organism>
<proteinExistence type="predicted"/>
<sequence>MIPREACPPVLIENHPTCASGLDRQEHLADAIPDEKRPALLMWRSPPALIVGRGDTRLPRFEAAVEKLAAEGWPVLVRNSGGLACPVSPGTLQIALARRVVPGGTTEALYEELARLLIAALSPYGLEAVAGERPDAFCPGRYDISLKHTKIAGLSQRWRQRSGAFDATTAAALIIDGDPSELARITNLFYRTAGAARVCSAGAVGSMKAALSPHAPETEILFEEIAIRVEALIAAEPFLRSELPLATGDKEEPDDES</sequence>
<dbReference type="PANTHER" id="PTHR43679">
    <property type="entry name" value="OCTANOYLTRANSFERASE LIPM-RELATED"/>
    <property type="match status" value="1"/>
</dbReference>
<dbReference type="InterPro" id="IPR045864">
    <property type="entry name" value="aa-tRNA-synth_II/BPL/LPL"/>
</dbReference>
<dbReference type="PROSITE" id="PS51733">
    <property type="entry name" value="BPL_LPL_CATALYTIC"/>
    <property type="match status" value="1"/>
</dbReference>
<dbReference type="InterPro" id="IPR050664">
    <property type="entry name" value="Octanoyltrans_LipM/LipL"/>
</dbReference>
<accession>A0A1T4SMW7</accession>
<name>A0A1T4SMW7_9HYPH</name>
<evidence type="ECO:0000313" key="3">
    <source>
        <dbReference type="Proteomes" id="UP000190135"/>
    </source>
</evidence>
<dbReference type="AlphaFoldDB" id="A0A1T4SMW7"/>
<reference evidence="2 3" key="1">
    <citation type="submission" date="2017-02" db="EMBL/GenBank/DDBJ databases">
        <authorList>
            <person name="Peterson S.W."/>
        </authorList>
    </citation>
    <scope>NUCLEOTIDE SEQUENCE [LARGE SCALE GENOMIC DNA]</scope>
    <source>
        <strain evidence="2 3">USBA 369</strain>
    </source>
</reference>
<dbReference type="Pfam" id="PF21948">
    <property type="entry name" value="LplA-B_cat"/>
    <property type="match status" value="1"/>
</dbReference>
<evidence type="ECO:0000313" key="2">
    <source>
        <dbReference type="EMBL" id="SKA29503.1"/>
    </source>
</evidence>
<dbReference type="STRING" id="1365950.SAMN05428963_11232"/>